<dbReference type="GO" id="GO:0019254">
    <property type="term" value="P:carnitine metabolic process, CoA-linked"/>
    <property type="evidence" value="ECO:0007669"/>
    <property type="project" value="TreeGrafter"/>
</dbReference>
<dbReference type="GO" id="GO:0005777">
    <property type="term" value="C:peroxisome"/>
    <property type="evidence" value="ECO:0007669"/>
    <property type="project" value="TreeGrafter"/>
</dbReference>
<dbReference type="STRING" id="53326.A0A016SU50"/>
<reference evidence="8" key="1">
    <citation type="journal article" date="2015" name="Nat. Genet.">
        <title>The genome and transcriptome of the zoonotic hookworm Ancylostoma ceylanicum identify infection-specific gene families.</title>
        <authorList>
            <person name="Schwarz E.M."/>
            <person name="Hu Y."/>
            <person name="Antoshechkin I."/>
            <person name="Miller M.M."/>
            <person name="Sternberg P.W."/>
            <person name="Aroian R.V."/>
        </authorList>
    </citation>
    <scope>NUCLEOTIDE SEQUENCE</scope>
    <source>
        <strain evidence="8">HY135</strain>
    </source>
</reference>
<dbReference type="InterPro" id="IPR000542">
    <property type="entry name" value="Carn_acyl_trans"/>
</dbReference>
<evidence type="ECO:0000256" key="4">
    <source>
        <dbReference type="PIRSR" id="PIRSR600542-1"/>
    </source>
</evidence>
<dbReference type="Gene3D" id="3.30.559.70">
    <property type="entry name" value="Choline/Carnitine o-acyltransferase, domain 2"/>
    <property type="match status" value="1"/>
</dbReference>
<dbReference type="PROSITE" id="PS00440">
    <property type="entry name" value="ACYLTRANSF_C_2"/>
    <property type="match status" value="1"/>
</dbReference>
<name>A0A016SU50_9BILA</name>
<dbReference type="Gene3D" id="3.30.559.10">
    <property type="entry name" value="Chloramphenicol acetyltransferase-like domain"/>
    <property type="match status" value="1"/>
</dbReference>
<evidence type="ECO:0000313" key="8">
    <source>
        <dbReference type="Proteomes" id="UP000024635"/>
    </source>
</evidence>
<sequence length="669" mass="75051">MSRVPHHMAASRPPVIEYFTTGPGNHTHVHESARVPPSIGGNWLAASSSSSSGIVRHPPLPTGQKPQNFSTSKTYAPLPKLPVPDPKKTLKHFLQFAEPLQTPKEFEQTKSVVNEFAQKELPTLQKLLEQRASKLNNWLTPWWLDVAYLQARTPLTVVTSPGLTFPQLPCTGKDSQIEHAAKMTQAATEFYLKVMRNQLPQDMAGKTPFDMSQYKFMFGTTRIPRKGCDEIRYGHANENRARHIVVIHNGHVFSVPVLNAAGQPLSLSALSALFHDVIKKSPERQTHAVGVVSSDKRDRWAELYTQLERNSTNSANLRCIEDALFVVCIDQESEPPKGYTERDEHARQVLHGGGAQVNSANRWFDKTLQIIAGKNGYCGICYEHTPAEGPPVAALLEYICDKFDSKQFNDDSTPSEEQVKRLDFDLNDAQKDQVQRSGKKMDKVADDVDVVAYTFKRYGKNFPKSLKISPDSWIQMAFQLAFYRIHSALPPTYETATLRKFSEGRTENIRSPNVLAEVFVKKMASGREPVAVIYDALKAAADAHKKYSMDCMSGAGMDRHLLAWNLLAAENGLPKPSILQTPVYEHMCHFQVSTSQVPTRHLIQLFFGPSAPDCYGVCYNPQENELHFAITSFKSYSSTSSKRFAKELDRVLNDMNSVCKKALREQSKL</sequence>
<dbReference type="InterPro" id="IPR039551">
    <property type="entry name" value="Cho/carn_acyl_trans"/>
</dbReference>
<evidence type="ECO:0000256" key="3">
    <source>
        <dbReference type="ARBA" id="ARBA00023315"/>
    </source>
</evidence>
<dbReference type="Pfam" id="PF00755">
    <property type="entry name" value="Carn_acyltransf"/>
    <property type="match status" value="1"/>
</dbReference>
<dbReference type="InterPro" id="IPR023213">
    <property type="entry name" value="CAT-like_dom_sf"/>
</dbReference>
<comment type="caution">
    <text evidence="7">The sequence shown here is derived from an EMBL/GenBank/DDBJ whole genome shotgun (WGS) entry which is preliminary data.</text>
</comment>
<evidence type="ECO:0000256" key="2">
    <source>
        <dbReference type="ARBA" id="ARBA00022679"/>
    </source>
</evidence>
<dbReference type="InterPro" id="IPR042231">
    <property type="entry name" value="Cho/carn_acyl_trans_2"/>
</dbReference>
<accession>A0A016SU50</accession>
<keyword evidence="3 5" id="KW-0012">Acyltransferase</keyword>
<feature type="domain" description="Choline/carnitine acyltransferase" evidence="6">
    <location>
        <begin position="81"/>
        <end position="649"/>
    </location>
</feature>
<dbReference type="PANTHER" id="PTHR22589">
    <property type="entry name" value="CARNITINE O-ACYLTRANSFERASE"/>
    <property type="match status" value="1"/>
</dbReference>
<evidence type="ECO:0000259" key="6">
    <source>
        <dbReference type="Pfam" id="PF00755"/>
    </source>
</evidence>
<gene>
    <name evidence="7" type="primary">Acey_s0174.g478</name>
    <name evidence="7" type="synonym">Acey-B0395.3</name>
    <name evidence="7" type="ORF">Y032_0174g478</name>
</gene>
<evidence type="ECO:0000256" key="1">
    <source>
        <dbReference type="ARBA" id="ARBA00005232"/>
    </source>
</evidence>
<dbReference type="SUPFAM" id="SSF52777">
    <property type="entry name" value="CoA-dependent acyltransferases"/>
    <property type="match status" value="2"/>
</dbReference>
<proteinExistence type="inferred from homology"/>
<keyword evidence="2 5" id="KW-0808">Transferase</keyword>
<dbReference type="GO" id="GO:0004092">
    <property type="term" value="F:carnitine O-acetyltransferase activity"/>
    <property type="evidence" value="ECO:0007669"/>
    <property type="project" value="TreeGrafter"/>
</dbReference>
<organism evidence="7 8">
    <name type="scientific">Ancylostoma ceylanicum</name>
    <dbReference type="NCBI Taxonomy" id="53326"/>
    <lineage>
        <taxon>Eukaryota</taxon>
        <taxon>Metazoa</taxon>
        <taxon>Ecdysozoa</taxon>
        <taxon>Nematoda</taxon>
        <taxon>Chromadorea</taxon>
        <taxon>Rhabditida</taxon>
        <taxon>Rhabditina</taxon>
        <taxon>Rhabditomorpha</taxon>
        <taxon>Strongyloidea</taxon>
        <taxon>Ancylostomatidae</taxon>
        <taxon>Ancylostomatinae</taxon>
        <taxon>Ancylostoma</taxon>
    </lineage>
</organism>
<keyword evidence="8" id="KW-1185">Reference proteome</keyword>
<dbReference type="OrthoDB" id="240216at2759"/>
<protein>
    <recommendedName>
        <fullName evidence="6">Choline/carnitine acyltransferase domain-containing protein</fullName>
    </recommendedName>
</protein>
<dbReference type="Proteomes" id="UP000024635">
    <property type="component" value="Unassembled WGS sequence"/>
</dbReference>
<dbReference type="FunFam" id="3.30.559.10:FF:000049">
    <property type="entry name" value="Choline O-acetyltransferase, putative"/>
    <property type="match status" value="1"/>
</dbReference>
<dbReference type="AlphaFoldDB" id="A0A016SU50"/>
<dbReference type="PANTHER" id="PTHR22589:SF103">
    <property type="entry name" value="CARNITINE O-ACETYL-TRANSFERASE, ISOFORM A-RELATED"/>
    <property type="match status" value="1"/>
</dbReference>
<feature type="active site" description="Proton acceptor" evidence="4">
    <location>
        <position position="384"/>
    </location>
</feature>
<evidence type="ECO:0000256" key="5">
    <source>
        <dbReference type="RuleBase" id="RU003801"/>
    </source>
</evidence>
<evidence type="ECO:0000313" key="7">
    <source>
        <dbReference type="EMBL" id="EYB94248.1"/>
    </source>
</evidence>
<dbReference type="EMBL" id="JARK01001510">
    <property type="protein sequence ID" value="EYB94248.1"/>
    <property type="molecule type" value="Genomic_DNA"/>
</dbReference>
<comment type="similarity">
    <text evidence="1 5">Belongs to the carnitine/choline acetyltransferase family.</text>
</comment>